<sequence>MGHVVGSCFSKGRLQISVAKLHSLTLTQVLVQSLVPQLYMSFNGQALSLRGSGRQSIRGTGSSRTLWRYDSMQNIKVGLSPLFLYLPTNSTINLLRAGTNRAVRAVWLRWGNRGFMLGSEDLASPATTPTHSPAKRTFAKISPTAGPSKSKGKEKATDGEESEDETEDDGEVDIEPEEEEEDNSAPKPARGRRRKAILKDAAKRLKKL</sequence>
<feature type="compositionally biased region" description="Acidic residues" evidence="1">
    <location>
        <begin position="159"/>
        <end position="183"/>
    </location>
</feature>
<dbReference type="GeneID" id="77806959"/>
<proteinExistence type="predicted"/>
<evidence type="ECO:0000313" key="2">
    <source>
        <dbReference type="EMBL" id="WAQ81638.1"/>
    </source>
</evidence>
<dbReference type="RefSeq" id="XP_053017193.1">
    <property type="nucleotide sequence ID" value="XM_053166064.1"/>
</dbReference>
<name>A0ABY7C8Z4_9BASI</name>
<gene>
    <name evidence="2" type="ORF">PtA15_1A980</name>
</gene>
<organism evidence="2 3">
    <name type="scientific">Puccinia triticina</name>
    <dbReference type="NCBI Taxonomy" id="208348"/>
    <lineage>
        <taxon>Eukaryota</taxon>
        <taxon>Fungi</taxon>
        <taxon>Dikarya</taxon>
        <taxon>Basidiomycota</taxon>
        <taxon>Pucciniomycotina</taxon>
        <taxon>Pucciniomycetes</taxon>
        <taxon>Pucciniales</taxon>
        <taxon>Pucciniaceae</taxon>
        <taxon>Puccinia</taxon>
    </lineage>
</organism>
<keyword evidence="3" id="KW-1185">Reference proteome</keyword>
<feature type="region of interest" description="Disordered" evidence="1">
    <location>
        <begin position="119"/>
        <end position="208"/>
    </location>
</feature>
<evidence type="ECO:0000256" key="1">
    <source>
        <dbReference type="SAM" id="MobiDB-lite"/>
    </source>
</evidence>
<dbReference type="Proteomes" id="UP001164743">
    <property type="component" value="Chromosome 1A"/>
</dbReference>
<accession>A0ABY7C8Z4</accession>
<reference evidence="2" key="1">
    <citation type="submission" date="2022-10" db="EMBL/GenBank/DDBJ databases">
        <title>Puccinia triticina Genome sequencing and assembly.</title>
        <authorList>
            <person name="Li C."/>
        </authorList>
    </citation>
    <scope>NUCLEOTIDE SEQUENCE</scope>
    <source>
        <strain evidence="2">Pt15</strain>
    </source>
</reference>
<dbReference type="EMBL" id="CP110421">
    <property type="protein sequence ID" value="WAQ81638.1"/>
    <property type="molecule type" value="Genomic_DNA"/>
</dbReference>
<evidence type="ECO:0000313" key="3">
    <source>
        <dbReference type="Proteomes" id="UP001164743"/>
    </source>
</evidence>
<feature type="compositionally biased region" description="Basic and acidic residues" evidence="1">
    <location>
        <begin position="197"/>
        <end position="208"/>
    </location>
</feature>
<protein>
    <submittedName>
        <fullName evidence="2">Uncharacterized protein</fullName>
    </submittedName>
</protein>